<dbReference type="GO" id="GO:0016020">
    <property type="term" value="C:membrane"/>
    <property type="evidence" value="ECO:0007669"/>
    <property type="project" value="UniProtKB-SubCell"/>
</dbReference>
<evidence type="ECO:0000256" key="8">
    <source>
        <dbReference type="ARBA" id="ARBA00022989"/>
    </source>
</evidence>
<dbReference type="PANTHER" id="PTHR31741:SF6">
    <property type="entry name" value="PROTEIN EMBRYO SAC DEVELOPMENT ARREST 30"/>
    <property type="match status" value="1"/>
</dbReference>
<feature type="compositionally biased region" description="Pro residues" evidence="14">
    <location>
        <begin position="411"/>
        <end position="423"/>
    </location>
</feature>
<evidence type="ECO:0000256" key="7">
    <source>
        <dbReference type="ARBA" id="ARBA00022968"/>
    </source>
</evidence>
<proteinExistence type="inferred from homology"/>
<dbReference type="EMBL" id="CAADRP010002318">
    <property type="protein sequence ID" value="VFU66039.1"/>
    <property type="molecule type" value="Genomic_DNA"/>
</dbReference>
<dbReference type="InterPro" id="IPR019378">
    <property type="entry name" value="GDP-Fuc_O-FucTrfase"/>
</dbReference>
<dbReference type="GO" id="GO:0006004">
    <property type="term" value="P:fucose metabolic process"/>
    <property type="evidence" value="ECO:0007669"/>
    <property type="project" value="UniProtKB-KW"/>
</dbReference>
<keyword evidence="12" id="KW-0119">Carbohydrate metabolism</keyword>
<gene>
    <name evidence="15" type="ORF">SVIM_LOCUS509796</name>
</gene>
<evidence type="ECO:0000256" key="3">
    <source>
        <dbReference type="ARBA" id="ARBA00007737"/>
    </source>
</evidence>
<dbReference type="PANTHER" id="PTHR31741">
    <property type="entry name" value="OS02G0726500 PROTEIN-RELATED"/>
    <property type="match status" value="1"/>
</dbReference>
<evidence type="ECO:0000256" key="2">
    <source>
        <dbReference type="ARBA" id="ARBA00004881"/>
    </source>
</evidence>
<protein>
    <recommendedName>
        <fullName evidence="13">O-fucosyltransferase family protein</fullName>
    </recommendedName>
</protein>
<organism evidence="15">
    <name type="scientific">Salix viminalis</name>
    <name type="common">Common osier</name>
    <name type="synonym">Basket willow</name>
    <dbReference type="NCBI Taxonomy" id="40686"/>
    <lineage>
        <taxon>Eukaryota</taxon>
        <taxon>Viridiplantae</taxon>
        <taxon>Streptophyta</taxon>
        <taxon>Embryophyta</taxon>
        <taxon>Tracheophyta</taxon>
        <taxon>Spermatophyta</taxon>
        <taxon>Magnoliopsida</taxon>
        <taxon>eudicotyledons</taxon>
        <taxon>Gunneridae</taxon>
        <taxon>Pentapetalae</taxon>
        <taxon>rosids</taxon>
        <taxon>fabids</taxon>
        <taxon>Malpighiales</taxon>
        <taxon>Salicaceae</taxon>
        <taxon>Saliceae</taxon>
        <taxon>Salix</taxon>
    </lineage>
</organism>
<accession>A0A6N2NLS0</accession>
<dbReference type="GO" id="GO:0009507">
    <property type="term" value="C:chloroplast"/>
    <property type="evidence" value="ECO:0007669"/>
    <property type="project" value="TreeGrafter"/>
</dbReference>
<keyword evidence="6" id="KW-0812">Transmembrane</keyword>
<sequence length="687" mass="77885">MKMVFKSKIKWIALFVLILSTVSLVVHLSITRLSGAYSMQSTLMPFNGFDFTASIFAPQSDRFVINKKLWGPVKSLKSLQPYANPRSNYPVKGPSGYIYAKIFGGFEKIRSAICDLVTISRLLNATLVIPEIQESLQSKHISYKFKSFSYLYDEDQFIASLKNDVNIVKSLPENLKAARRRNEFRTYKPKRFASPNFYVKEILPALKKSKVIGLLLHDGGCLQIGYAHFNDRSMVFHLAHILVGCDALIDDHGQISVTTPLSFPQNMTFNVDIHKAWHLQLCNGTSHFGALNLVSPRNSDGWPVDGSEDVHAELIQYRRAQMIKQGILNGELRVDSQILRDNGSCPLMPEEVGLLLQAMGYSNRTVIYVAGSETFGGQRVLIPLRAMFSNTVDRTRVCTKQELSDLVGPETPLPLNPFQPPPTQSEEQLKEKWNMAGPRPRPLPPPPDRPTYRHEKEGWYGWITESDTEPDPSPVDLRMQAHRLLWDALDYIVSVEADAFFPGFHNDGSGWPDFSSLVMGQRLYESASSKTYRPDRRVLEEFFNITRDNMYYHHNYSWKLSVREHLNNSLSEDGLIRQSLLSKPATFLSHPLPECSCRIPSAEVPKQVKGNDGRFLYGGEDECPIWMKHSQEETHLESAMAEDGSNGNTELEFENDGVEEQESDDNAGKSSLTQLHMDQDDEWDPND</sequence>
<keyword evidence="11" id="KW-0294">Fucose metabolism</keyword>
<evidence type="ECO:0000313" key="15">
    <source>
        <dbReference type="EMBL" id="VFU66039.1"/>
    </source>
</evidence>
<feature type="region of interest" description="Disordered" evidence="14">
    <location>
        <begin position="633"/>
        <end position="687"/>
    </location>
</feature>
<comment type="pathway">
    <text evidence="2">Glycan metabolism.</text>
</comment>
<feature type="compositionally biased region" description="Acidic residues" evidence="14">
    <location>
        <begin position="651"/>
        <end position="665"/>
    </location>
</feature>
<evidence type="ECO:0000256" key="1">
    <source>
        <dbReference type="ARBA" id="ARBA00004606"/>
    </source>
</evidence>
<dbReference type="Pfam" id="PF10250">
    <property type="entry name" value="O-FucT"/>
    <property type="match status" value="1"/>
</dbReference>
<dbReference type="AlphaFoldDB" id="A0A6N2NLS0"/>
<keyword evidence="9" id="KW-0472">Membrane</keyword>
<keyword evidence="5" id="KW-0808">Transferase</keyword>
<evidence type="ECO:0000256" key="6">
    <source>
        <dbReference type="ARBA" id="ARBA00022692"/>
    </source>
</evidence>
<reference evidence="15" key="1">
    <citation type="submission" date="2019-03" db="EMBL/GenBank/DDBJ databases">
        <authorList>
            <person name="Mank J."/>
            <person name="Almeida P."/>
        </authorList>
    </citation>
    <scope>NUCLEOTIDE SEQUENCE</scope>
    <source>
        <strain evidence="15">78183</strain>
    </source>
</reference>
<keyword evidence="8" id="KW-1133">Transmembrane helix</keyword>
<comment type="similarity">
    <text evidence="3">Belongs to the glycosyltransferase GT106 family.</text>
</comment>
<evidence type="ECO:0000256" key="11">
    <source>
        <dbReference type="ARBA" id="ARBA00023253"/>
    </source>
</evidence>
<feature type="region of interest" description="Disordered" evidence="14">
    <location>
        <begin position="408"/>
        <end position="429"/>
    </location>
</feature>
<evidence type="ECO:0000256" key="9">
    <source>
        <dbReference type="ARBA" id="ARBA00023136"/>
    </source>
</evidence>
<dbReference type="GO" id="GO:0005794">
    <property type="term" value="C:Golgi apparatus"/>
    <property type="evidence" value="ECO:0007669"/>
    <property type="project" value="TreeGrafter"/>
</dbReference>
<evidence type="ECO:0000256" key="14">
    <source>
        <dbReference type="SAM" id="MobiDB-lite"/>
    </source>
</evidence>
<keyword evidence="10" id="KW-0325">Glycoprotein</keyword>
<comment type="subcellular location">
    <subcellularLocation>
        <location evidence="1">Membrane</location>
        <topology evidence="1">Single-pass type II membrane protein</topology>
    </subcellularLocation>
</comment>
<keyword evidence="7" id="KW-0735">Signal-anchor</keyword>
<evidence type="ECO:0000256" key="4">
    <source>
        <dbReference type="ARBA" id="ARBA00022676"/>
    </source>
</evidence>
<evidence type="ECO:0000256" key="10">
    <source>
        <dbReference type="ARBA" id="ARBA00023180"/>
    </source>
</evidence>
<dbReference type="GO" id="GO:0016757">
    <property type="term" value="F:glycosyltransferase activity"/>
    <property type="evidence" value="ECO:0007669"/>
    <property type="project" value="UniProtKB-KW"/>
</dbReference>
<evidence type="ECO:0000256" key="5">
    <source>
        <dbReference type="ARBA" id="ARBA00022679"/>
    </source>
</evidence>
<evidence type="ECO:0000256" key="12">
    <source>
        <dbReference type="ARBA" id="ARBA00023277"/>
    </source>
</evidence>
<name>A0A6N2NLS0_SALVM</name>
<keyword evidence="4" id="KW-0328">Glycosyltransferase</keyword>
<evidence type="ECO:0000256" key="13">
    <source>
        <dbReference type="ARBA" id="ARBA00030350"/>
    </source>
</evidence>